<dbReference type="SUPFAM" id="SSF53822">
    <property type="entry name" value="Periplasmic binding protein-like I"/>
    <property type="match status" value="2"/>
</dbReference>
<keyword evidence="11" id="KW-0807">Transducer</keyword>
<dbReference type="Proteomes" id="UP001142489">
    <property type="component" value="Unassembled WGS sequence"/>
</dbReference>
<comment type="caution">
    <text evidence="14">The sequence shown here is derived from an EMBL/GenBank/DDBJ whole genome shotgun (WGS) entry which is preliminary data.</text>
</comment>
<evidence type="ECO:0000256" key="1">
    <source>
        <dbReference type="ARBA" id="ARBA00004651"/>
    </source>
</evidence>
<evidence type="ECO:0000256" key="11">
    <source>
        <dbReference type="ARBA" id="ARBA00023224"/>
    </source>
</evidence>
<gene>
    <name evidence="14" type="ORF">JRQ81_004380</name>
</gene>
<dbReference type="FunFam" id="2.10.50.30:FF:000002">
    <property type="entry name" value="Vomeronasal 2 receptor, h1"/>
    <property type="match status" value="2"/>
</dbReference>
<dbReference type="InterPro" id="IPR000068">
    <property type="entry name" value="GPCR_3_Ca_sens_rcpt-rel"/>
</dbReference>
<dbReference type="InterPro" id="IPR017978">
    <property type="entry name" value="GPCR_3_C"/>
</dbReference>
<feature type="transmembrane region" description="Helical" evidence="12">
    <location>
        <begin position="1299"/>
        <end position="1322"/>
    </location>
</feature>
<dbReference type="InterPro" id="IPR001828">
    <property type="entry name" value="ANF_lig-bd_rcpt"/>
</dbReference>
<evidence type="ECO:0000256" key="3">
    <source>
        <dbReference type="ARBA" id="ARBA00022475"/>
    </source>
</evidence>
<sequence>MLTKYHQHVLALAFAVKEINEDPRILPNISLGFHIYDSYHTKGMTYRTVLDLLFKSHRFDLNYDCNTQIKLISVIGALGSDISFHMADILGLYNIPQLTYGSFAPEESDTGQGASFYRMVPSDAHQYMGIIQLLLHFGWTWVGLFAVDDDSGDHFLQVLEPLLFQNQICSAFTQRIPNQAYFPSITDLKFMTIDLPLFHTKASTFVLYGETLTIIWLSFLINLADAEFMENRTAGKVWIMTAQFDFALHCLIIHWNFEMFHGSLAFAIHSNKNKKFQAYLQNLRPSLADSNGFLRDFWEQAFECSFPDLIEPKEDSKLCTGDERLENLPTSAFEMEMTGPSYSIYNAVYAVAHALHIMDSSRSKQRGEMGYKRLQDLQPWQLHPFLQGISFNNSAGEEVSFDDQKEIIAGFDLISMLIFPNNSFYRVKVGRVGPRTRKNFFIHEDMIEWQSSFKQVVPISLCNDHCQPGSQKQSKEGESFCCYGCSPCPEGKIANKTDRDECSDCPEDQYPSGNNDHCVFKTITFLSYEEPLGISLALLAISFTLVTTCVVAVFIKHRNTPIVKANNRDLTYSLLVSLLLCFLCTFLFLGRPSTPTCLLRQTMFGIIFTIAVSSVLAKTITVVVAFMANKPGSKVRKWVGRRLANSIVLSCSSLQAGICVVWLGICPPFSDLAMHSIIGQILVECNEGSPIMFYLVLGYLGLLSAISFTVAFLARKLPDSFNEAKFITFSMLVFCSVWVSFVPTYLSTKGKYMVALRSIHSVVLKFYQHALALFFAVNEINENPAILPNVTLGFHVYDSYSNLKLTYGNTLGLLFKSSRFIPNYSCDIQKTLIGVIGGLGDDISFSMADILHIYKVPQLSYGSIVSGTIGTNQLAPFYYMAPHEEQQYMGIVQLLQYFGWKWVGLFTEEDERGERFLNALEHLLSQHGVCFAFVKKIIEYHNLDRLDEMYDDVSMLDVFFNDERVNVFIVYGGPLTVEWFRSFVFIQGLHRGGGFSIGKVWIMTAQIDFVATGIGKNMDFQFFQGALSFSVHAQDIPGFKEFLQRVKPFWNEGDFFLKPFWEQAFDCYFPDPKGSLEVDGTCTGDERLESLPAGIFETSMTGHSYSIYNAVHALAHAWHMMSSLESHHRAKMKGRNIDLKLSQPWKLHTFLRDLSFNNTAGETISFKKNGEIESGFDIMNLVTFPNNSFQRVIVGKLDPNGHEGQDFIIHEDKIIWHSAFNWMVPNSLCNLYCQCGSQKKMKEGETFCCYDCVPCPEGTISYQTDMSDCVPCPEDQYPNMNKSSCNVKTITFLSFEEPLGIGLASISISFPLLTTSVLILFVKHRETPIVKANNQELSYALLISLLLCFLSALLFIGCPRTVTCLLRQPAFGIIFSVALSCVLAKSVLVSLAFMATKPGSHLMKWLGKKLALSIVLPCSLFQTIICVLWLITSPPFPDLDMHSVAEEVIVQCNEGSVTLFYCVQGYMGLLAMASFICAFLVRKLPDTFNEAKLITYSMLIFCSVWVSFIPTYLSTKGKNAVAVEVFSILLSSGGLLGCIFAPKCYIIILRPEMNSREQLIKRKR</sequence>
<evidence type="ECO:0000256" key="6">
    <source>
        <dbReference type="ARBA" id="ARBA00022989"/>
    </source>
</evidence>
<protein>
    <recommendedName>
        <fullName evidence="13">G-protein coupled receptors family 3 profile domain-containing protein</fullName>
    </recommendedName>
</protein>
<dbReference type="PRINTS" id="PR01535">
    <property type="entry name" value="VOMERONASL2R"/>
</dbReference>
<feature type="domain" description="G-protein coupled receptors family 3 profile" evidence="13">
    <location>
        <begin position="1299"/>
        <end position="1563"/>
    </location>
</feature>
<dbReference type="InterPro" id="IPR038550">
    <property type="entry name" value="GPCR_3_9-Cys_sf"/>
</dbReference>
<evidence type="ECO:0000313" key="14">
    <source>
        <dbReference type="EMBL" id="KAJ7313110.1"/>
    </source>
</evidence>
<dbReference type="Gene3D" id="3.40.50.2300">
    <property type="match status" value="4"/>
</dbReference>
<feature type="transmembrane region" description="Helical" evidence="12">
    <location>
        <begin position="1525"/>
        <end position="1548"/>
    </location>
</feature>
<dbReference type="InterPro" id="IPR017979">
    <property type="entry name" value="GPCR_3_CS"/>
</dbReference>
<name>A0A9Q1AUJ3_9SAUR</name>
<feature type="transmembrane region" description="Helical" evidence="12">
    <location>
        <begin position="570"/>
        <end position="590"/>
    </location>
</feature>
<feature type="transmembrane region" description="Helical" evidence="12">
    <location>
        <begin position="647"/>
        <end position="665"/>
    </location>
</feature>
<keyword evidence="10" id="KW-0325">Glycoprotein</keyword>
<evidence type="ECO:0000256" key="2">
    <source>
        <dbReference type="ARBA" id="ARBA00007242"/>
    </source>
</evidence>
<dbReference type="PANTHER" id="PTHR24061:SF599">
    <property type="entry name" value="G-PROTEIN COUPLED RECEPTORS FAMILY 3 PROFILE DOMAIN-CONTAINING PROTEIN"/>
    <property type="match status" value="1"/>
</dbReference>
<organism evidence="14 15">
    <name type="scientific">Phrynocephalus forsythii</name>
    <dbReference type="NCBI Taxonomy" id="171643"/>
    <lineage>
        <taxon>Eukaryota</taxon>
        <taxon>Metazoa</taxon>
        <taxon>Chordata</taxon>
        <taxon>Craniata</taxon>
        <taxon>Vertebrata</taxon>
        <taxon>Euteleostomi</taxon>
        <taxon>Lepidosauria</taxon>
        <taxon>Squamata</taxon>
        <taxon>Bifurcata</taxon>
        <taxon>Unidentata</taxon>
        <taxon>Episquamata</taxon>
        <taxon>Toxicofera</taxon>
        <taxon>Iguania</taxon>
        <taxon>Acrodonta</taxon>
        <taxon>Agamidae</taxon>
        <taxon>Agaminae</taxon>
        <taxon>Phrynocephalus</taxon>
    </lineage>
</organism>
<feature type="transmembrane region" description="Helical" evidence="12">
    <location>
        <begin position="1458"/>
        <end position="1481"/>
    </location>
</feature>
<comment type="subcellular location">
    <subcellularLocation>
        <location evidence="1">Cell membrane</location>
        <topology evidence="1">Multi-pass membrane protein</topology>
    </subcellularLocation>
</comment>
<evidence type="ECO:0000256" key="4">
    <source>
        <dbReference type="ARBA" id="ARBA00022692"/>
    </source>
</evidence>
<dbReference type="InterPro" id="IPR004073">
    <property type="entry name" value="GPCR_3_vmron_rcpt_2"/>
</dbReference>
<keyword evidence="3" id="KW-1003">Cell membrane</keyword>
<feature type="transmembrane region" description="Helical" evidence="12">
    <location>
        <begin position="1369"/>
        <end position="1389"/>
    </location>
</feature>
<evidence type="ECO:0000256" key="10">
    <source>
        <dbReference type="ARBA" id="ARBA00023180"/>
    </source>
</evidence>
<dbReference type="PANTHER" id="PTHR24061">
    <property type="entry name" value="CALCIUM-SENSING RECEPTOR-RELATED"/>
    <property type="match status" value="1"/>
</dbReference>
<feature type="transmembrane region" description="Helical" evidence="12">
    <location>
        <begin position="1493"/>
        <end position="1513"/>
    </location>
</feature>
<dbReference type="GO" id="GO:0005886">
    <property type="term" value="C:plasma membrane"/>
    <property type="evidence" value="ECO:0007669"/>
    <property type="project" value="UniProtKB-SubCell"/>
</dbReference>
<feature type="transmembrane region" description="Helical" evidence="12">
    <location>
        <begin position="1337"/>
        <end position="1357"/>
    </location>
</feature>
<dbReference type="InterPro" id="IPR000337">
    <property type="entry name" value="GPCR_3"/>
</dbReference>
<feature type="transmembrane region" description="Helical" evidence="12">
    <location>
        <begin position="532"/>
        <end position="555"/>
    </location>
</feature>
<dbReference type="GO" id="GO:0004930">
    <property type="term" value="F:G protein-coupled receptor activity"/>
    <property type="evidence" value="ECO:0007669"/>
    <property type="project" value="UniProtKB-KW"/>
</dbReference>
<evidence type="ECO:0000256" key="12">
    <source>
        <dbReference type="SAM" id="Phobius"/>
    </source>
</evidence>
<dbReference type="Pfam" id="PF00003">
    <property type="entry name" value="7tm_3"/>
    <property type="match status" value="2"/>
</dbReference>
<evidence type="ECO:0000256" key="5">
    <source>
        <dbReference type="ARBA" id="ARBA00022729"/>
    </source>
</evidence>
<feature type="transmembrane region" description="Helical" evidence="12">
    <location>
        <begin position="691"/>
        <end position="714"/>
    </location>
</feature>
<accession>A0A9Q1AUJ3</accession>
<feature type="domain" description="G-protein coupled receptors family 3 profile" evidence="13">
    <location>
        <begin position="532"/>
        <end position="776"/>
    </location>
</feature>
<dbReference type="PROSITE" id="PS50259">
    <property type="entry name" value="G_PROTEIN_RECEP_F3_4"/>
    <property type="match status" value="2"/>
</dbReference>
<dbReference type="OrthoDB" id="9033733at2759"/>
<keyword evidence="4 12" id="KW-0812">Transmembrane</keyword>
<keyword evidence="15" id="KW-1185">Reference proteome</keyword>
<keyword evidence="7" id="KW-0297">G-protein coupled receptor</keyword>
<reference evidence="14" key="1">
    <citation type="journal article" date="2023" name="DNA Res.">
        <title>Chromosome-level genome assembly of Phrynocephalus forsythii using third-generation DNA sequencing and Hi-C analysis.</title>
        <authorList>
            <person name="Qi Y."/>
            <person name="Zhao W."/>
            <person name="Zhao Y."/>
            <person name="Niu C."/>
            <person name="Cao S."/>
            <person name="Zhang Y."/>
        </authorList>
    </citation>
    <scope>NUCLEOTIDE SEQUENCE</scope>
    <source>
        <tissue evidence="14">Muscle</tissue>
    </source>
</reference>
<comment type="similarity">
    <text evidence="2">Belongs to the G-protein coupled receptor 3 family.</text>
</comment>
<dbReference type="PROSITE" id="PS00981">
    <property type="entry name" value="G_PROTEIN_RECEP_F3_3"/>
    <property type="match status" value="1"/>
</dbReference>
<dbReference type="PRINTS" id="PR00248">
    <property type="entry name" value="GPCRMGR"/>
</dbReference>
<evidence type="ECO:0000256" key="9">
    <source>
        <dbReference type="ARBA" id="ARBA00023170"/>
    </source>
</evidence>
<feature type="transmembrane region" description="Helical" evidence="12">
    <location>
        <begin position="602"/>
        <end position="626"/>
    </location>
</feature>
<dbReference type="Pfam" id="PF07562">
    <property type="entry name" value="NCD3G"/>
    <property type="match status" value="2"/>
</dbReference>
<dbReference type="Gene3D" id="2.10.50.30">
    <property type="entry name" value="GPCR, family 3, nine cysteines domain"/>
    <property type="match status" value="2"/>
</dbReference>
<dbReference type="InterPro" id="IPR011500">
    <property type="entry name" value="GPCR_3_9-Cys_dom"/>
</dbReference>
<dbReference type="CDD" id="cd15283">
    <property type="entry name" value="7tmC_V2R_pheromone"/>
    <property type="match status" value="1"/>
</dbReference>
<evidence type="ECO:0000256" key="8">
    <source>
        <dbReference type="ARBA" id="ARBA00023136"/>
    </source>
</evidence>
<evidence type="ECO:0000256" key="7">
    <source>
        <dbReference type="ARBA" id="ARBA00023040"/>
    </source>
</evidence>
<keyword evidence="5" id="KW-0732">Signal</keyword>
<feature type="transmembrane region" description="Helical" evidence="12">
    <location>
        <begin position="726"/>
        <end position="746"/>
    </location>
</feature>
<keyword evidence="6 12" id="KW-1133">Transmembrane helix</keyword>
<dbReference type="Pfam" id="PF01094">
    <property type="entry name" value="ANF_receptor"/>
    <property type="match status" value="2"/>
</dbReference>
<proteinExistence type="inferred from homology"/>
<feature type="transmembrane region" description="Helical" evidence="12">
    <location>
        <begin position="1410"/>
        <end position="1431"/>
    </location>
</feature>
<dbReference type="EMBL" id="JAPFRF010000012">
    <property type="protein sequence ID" value="KAJ7313110.1"/>
    <property type="molecule type" value="Genomic_DNA"/>
</dbReference>
<evidence type="ECO:0000259" key="13">
    <source>
        <dbReference type="PROSITE" id="PS50259"/>
    </source>
</evidence>
<keyword evidence="8 12" id="KW-0472">Membrane</keyword>
<dbReference type="InterPro" id="IPR028082">
    <property type="entry name" value="Peripla_BP_I"/>
</dbReference>
<evidence type="ECO:0000313" key="15">
    <source>
        <dbReference type="Proteomes" id="UP001142489"/>
    </source>
</evidence>
<dbReference type="FunFam" id="3.40.50.2300:FF:000024">
    <property type="entry name" value="Vomeronasal 2, receptor 73"/>
    <property type="match status" value="2"/>
</dbReference>
<keyword evidence="9" id="KW-0675">Receptor</keyword>